<keyword evidence="2" id="KW-1185">Reference proteome</keyword>
<dbReference type="RefSeq" id="WP_344626145.1">
    <property type="nucleotide sequence ID" value="NZ_BAAALD010000060.1"/>
</dbReference>
<sequence>MNTITNTVETGEDFRGLLKRLARHFESLGPNAPDVDDVLLRWAAALPDQAPDPGWTGLAAQLLAAITAPSAGLAVPAPMDTEPPVSTSGDLRVLLRTLAADYAQDRKRQEDRRARSLWAGDGGGWAHDSLGSFLESWDAWLGASLGRPPRFPGIPPIEPVTWTSVAWQLGAVRVYE</sequence>
<reference evidence="1 2" key="1">
    <citation type="journal article" date="2019" name="Int. J. Syst. Evol. Microbiol.">
        <title>The Global Catalogue of Microorganisms (GCM) 10K type strain sequencing project: providing services to taxonomists for standard genome sequencing and annotation.</title>
        <authorList>
            <consortium name="The Broad Institute Genomics Platform"/>
            <consortium name="The Broad Institute Genome Sequencing Center for Infectious Disease"/>
            <person name="Wu L."/>
            <person name="Ma J."/>
        </authorList>
    </citation>
    <scope>NUCLEOTIDE SEQUENCE [LARGE SCALE GENOMIC DNA]</scope>
    <source>
        <strain evidence="1 2">JCM 13002</strain>
    </source>
</reference>
<name>A0ABN1TUH2_9ACTN</name>
<protein>
    <submittedName>
        <fullName evidence="1">Uncharacterized protein</fullName>
    </submittedName>
</protein>
<proteinExistence type="predicted"/>
<evidence type="ECO:0000313" key="1">
    <source>
        <dbReference type="EMBL" id="GAA1103538.1"/>
    </source>
</evidence>
<comment type="caution">
    <text evidence="1">The sequence shown here is derived from an EMBL/GenBank/DDBJ whole genome shotgun (WGS) entry which is preliminary data.</text>
</comment>
<evidence type="ECO:0000313" key="2">
    <source>
        <dbReference type="Proteomes" id="UP001499987"/>
    </source>
</evidence>
<accession>A0ABN1TUH2</accession>
<dbReference type="Proteomes" id="UP001499987">
    <property type="component" value="Unassembled WGS sequence"/>
</dbReference>
<organism evidence="1 2">
    <name type="scientific">Kitasatospora arboriphila</name>
    <dbReference type="NCBI Taxonomy" id="258052"/>
    <lineage>
        <taxon>Bacteria</taxon>
        <taxon>Bacillati</taxon>
        <taxon>Actinomycetota</taxon>
        <taxon>Actinomycetes</taxon>
        <taxon>Kitasatosporales</taxon>
        <taxon>Streptomycetaceae</taxon>
        <taxon>Kitasatospora</taxon>
    </lineage>
</organism>
<dbReference type="EMBL" id="BAAALD010000060">
    <property type="protein sequence ID" value="GAA1103538.1"/>
    <property type="molecule type" value="Genomic_DNA"/>
</dbReference>
<gene>
    <name evidence="1" type="ORF">GCM10009663_52440</name>
</gene>